<dbReference type="SUPFAM" id="SSF53474">
    <property type="entry name" value="alpha/beta-Hydrolases"/>
    <property type="match status" value="1"/>
</dbReference>
<dbReference type="GO" id="GO:0034496">
    <property type="term" value="P:multivesicular body membrane disassembly"/>
    <property type="evidence" value="ECO:0007669"/>
    <property type="project" value="TreeGrafter"/>
</dbReference>
<comment type="subunit">
    <text evidence="5">Binds to both phosphatidylinositol (PI) and phosphatidylinositol 3,5-bisphosphate (PIP2).</text>
</comment>
<evidence type="ECO:0000313" key="20">
    <source>
        <dbReference type="EMBL" id="KZS91978.1"/>
    </source>
</evidence>
<gene>
    <name evidence="20" type="ORF">SISNIDRAFT_486917</name>
</gene>
<evidence type="ECO:0000256" key="13">
    <source>
        <dbReference type="ARBA" id="ARBA00023006"/>
    </source>
</evidence>
<feature type="region of interest" description="Disordered" evidence="18">
    <location>
        <begin position="45"/>
        <end position="76"/>
    </location>
</feature>
<feature type="chain" id="PRO_5007853235" description="triacylglycerol lipase" evidence="19">
    <location>
        <begin position="38"/>
        <end position="560"/>
    </location>
</feature>
<evidence type="ECO:0000256" key="2">
    <source>
        <dbReference type="ARBA" id="ARBA00004270"/>
    </source>
</evidence>
<dbReference type="AlphaFoldDB" id="A0A164T134"/>
<dbReference type="STRING" id="1314777.A0A164T134"/>
<dbReference type="GO" id="GO:0004620">
    <property type="term" value="F:phospholipase activity"/>
    <property type="evidence" value="ECO:0007669"/>
    <property type="project" value="TreeGrafter"/>
</dbReference>
<keyword evidence="13" id="KW-0072">Autophagy</keyword>
<keyword evidence="10" id="KW-0442">Lipid degradation</keyword>
<feature type="compositionally biased region" description="Polar residues" evidence="18">
    <location>
        <begin position="45"/>
        <end position="75"/>
    </location>
</feature>
<dbReference type="EC" id="3.1.1.3" evidence="6"/>
<dbReference type="GO" id="GO:0005775">
    <property type="term" value="C:vacuolar lumen"/>
    <property type="evidence" value="ECO:0007669"/>
    <property type="project" value="TreeGrafter"/>
</dbReference>
<keyword evidence="21" id="KW-1185">Reference proteome</keyword>
<dbReference type="Gene3D" id="3.40.50.1820">
    <property type="entry name" value="alpha/beta hydrolase"/>
    <property type="match status" value="1"/>
</dbReference>
<organism evidence="20 21">
    <name type="scientific">Sistotremastrum niveocremeum HHB9708</name>
    <dbReference type="NCBI Taxonomy" id="1314777"/>
    <lineage>
        <taxon>Eukaryota</taxon>
        <taxon>Fungi</taxon>
        <taxon>Dikarya</taxon>
        <taxon>Basidiomycota</taxon>
        <taxon>Agaricomycotina</taxon>
        <taxon>Agaricomycetes</taxon>
        <taxon>Sistotremastrales</taxon>
        <taxon>Sistotremastraceae</taxon>
        <taxon>Sertulicium</taxon>
        <taxon>Sertulicium niveocremeum</taxon>
    </lineage>
</organism>
<keyword evidence="7" id="KW-0812">Transmembrane</keyword>
<evidence type="ECO:0000256" key="18">
    <source>
        <dbReference type="SAM" id="MobiDB-lite"/>
    </source>
</evidence>
<evidence type="ECO:0000256" key="8">
    <source>
        <dbReference type="ARBA" id="ARBA00022753"/>
    </source>
</evidence>
<dbReference type="InterPro" id="IPR050805">
    <property type="entry name" value="ATG15_Lipase"/>
</dbReference>
<dbReference type="GO" id="GO:0046461">
    <property type="term" value="P:neutral lipid catabolic process"/>
    <property type="evidence" value="ECO:0007669"/>
    <property type="project" value="TreeGrafter"/>
</dbReference>
<evidence type="ECO:0000256" key="12">
    <source>
        <dbReference type="ARBA" id="ARBA00022989"/>
    </source>
</evidence>
<comment type="similarity">
    <text evidence="4">Belongs to the AB hydrolase superfamily. Lipase family.</text>
</comment>
<evidence type="ECO:0000256" key="16">
    <source>
        <dbReference type="ARBA" id="ARBA00023180"/>
    </source>
</evidence>
<keyword evidence="15" id="KW-0472">Membrane</keyword>
<feature type="region of interest" description="Disordered" evidence="18">
    <location>
        <begin position="526"/>
        <end position="560"/>
    </location>
</feature>
<dbReference type="GO" id="GO:0006660">
    <property type="term" value="P:phosphatidylserine catabolic process"/>
    <property type="evidence" value="ECO:0007669"/>
    <property type="project" value="TreeGrafter"/>
</dbReference>
<dbReference type="EMBL" id="KV419412">
    <property type="protein sequence ID" value="KZS91978.1"/>
    <property type="molecule type" value="Genomic_DNA"/>
</dbReference>
<name>A0A164T134_9AGAM</name>
<accession>A0A164T134</accession>
<keyword evidence="11" id="KW-0735">Signal-anchor</keyword>
<comment type="catalytic activity">
    <reaction evidence="1">
        <text>a triacylglycerol + H2O = a diacylglycerol + a fatty acid + H(+)</text>
        <dbReference type="Rhea" id="RHEA:12044"/>
        <dbReference type="ChEBI" id="CHEBI:15377"/>
        <dbReference type="ChEBI" id="CHEBI:15378"/>
        <dbReference type="ChEBI" id="CHEBI:17855"/>
        <dbReference type="ChEBI" id="CHEBI:18035"/>
        <dbReference type="ChEBI" id="CHEBI:28868"/>
        <dbReference type="EC" id="3.1.1.3"/>
    </reaction>
</comment>
<keyword evidence="9" id="KW-0378">Hydrolase</keyword>
<dbReference type="GO" id="GO:0032585">
    <property type="term" value="C:multivesicular body membrane"/>
    <property type="evidence" value="ECO:0007669"/>
    <property type="project" value="UniProtKB-SubCell"/>
</dbReference>
<evidence type="ECO:0000256" key="11">
    <source>
        <dbReference type="ARBA" id="ARBA00022968"/>
    </source>
</evidence>
<evidence type="ECO:0000256" key="3">
    <source>
        <dbReference type="ARBA" id="ARBA00004343"/>
    </source>
</evidence>
<dbReference type="CDD" id="cd00741">
    <property type="entry name" value="Lipase"/>
    <property type="match status" value="1"/>
</dbReference>
<evidence type="ECO:0000256" key="14">
    <source>
        <dbReference type="ARBA" id="ARBA00023098"/>
    </source>
</evidence>
<reference evidence="20 21" key="1">
    <citation type="journal article" date="2016" name="Mol. Biol. Evol.">
        <title>Comparative Genomics of Early-Diverging Mushroom-Forming Fungi Provides Insights into the Origins of Lignocellulose Decay Capabilities.</title>
        <authorList>
            <person name="Nagy L.G."/>
            <person name="Riley R."/>
            <person name="Tritt A."/>
            <person name="Adam C."/>
            <person name="Daum C."/>
            <person name="Floudas D."/>
            <person name="Sun H."/>
            <person name="Yadav J.S."/>
            <person name="Pangilinan J."/>
            <person name="Larsson K.H."/>
            <person name="Matsuura K."/>
            <person name="Barry K."/>
            <person name="Labutti K."/>
            <person name="Kuo R."/>
            <person name="Ohm R.A."/>
            <person name="Bhattacharya S.S."/>
            <person name="Shirouzu T."/>
            <person name="Yoshinaga Y."/>
            <person name="Martin F.M."/>
            <person name="Grigoriev I.V."/>
            <person name="Hibbett D.S."/>
        </authorList>
    </citation>
    <scope>NUCLEOTIDE SEQUENCE [LARGE SCALE GENOMIC DNA]</scope>
    <source>
        <strain evidence="20 21">HHB9708</strain>
    </source>
</reference>
<dbReference type="InterPro" id="IPR029058">
    <property type="entry name" value="AB_hydrolase_fold"/>
</dbReference>
<dbReference type="GO" id="GO:0004806">
    <property type="term" value="F:triacylglycerol lipase activity"/>
    <property type="evidence" value="ECO:0007669"/>
    <property type="project" value="UniProtKB-EC"/>
</dbReference>
<keyword evidence="14" id="KW-0443">Lipid metabolism</keyword>
<evidence type="ECO:0000256" key="6">
    <source>
        <dbReference type="ARBA" id="ARBA00013279"/>
    </source>
</evidence>
<proteinExistence type="inferred from homology"/>
<evidence type="ECO:0000256" key="17">
    <source>
        <dbReference type="ARBA" id="ARBA00029828"/>
    </source>
</evidence>
<keyword evidence="19" id="KW-0732">Signal</keyword>
<feature type="compositionally biased region" description="Basic and acidic residues" evidence="18">
    <location>
        <begin position="526"/>
        <end position="540"/>
    </location>
</feature>
<keyword evidence="12" id="KW-1133">Transmembrane helix</keyword>
<evidence type="ECO:0000256" key="19">
    <source>
        <dbReference type="SAM" id="SignalP"/>
    </source>
</evidence>
<comment type="subcellular location">
    <subcellularLocation>
        <location evidence="3">Endosome</location>
        <location evidence="3">Multivesicular body membrane</location>
        <topology evidence="3">Single-pass type II membrane protein</topology>
    </subcellularLocation>
    <subcellularLocation>
        <location evidence="2">Prevacuolar compartment membrane</location>
        <topology evidence="2">Single-pass type II membrane protein</topology>
    </subcellularLocation>
</comment>
<evidence type="ECO:0000256" key="5">
    <source>
        <dbReference type="ARBA" id="ARBA00011137"/>
    </source>
</evidence>
<evidence type="ECO:0000313" key="21">
    <source>
        <dbReference type="Proteomes" id="UP000076722"/>
    </source>
</evidence>
<evidence type="ECO:0000256" key="9">
    <source>
        <dbReference type="ARBA" id="ARBA00022801"/>
    </source>
</evidence>
<dbReference type="PANTHER" id="PTHR47175:SF2">
    <property type="entry name" value="LIPASE ATG15-RELATED"/>
    <property type="match status" value="1"/>
</dbReference>
<dbReference type="GO" id="GO:0034727">
    <property type="term" value="P:piecemeal microautophagy of the nucleus"/>
    <property type="evidence" value="ECO:0007669"/>
    <property type="project" value="TreeGrafter"/>
</dbReference>
<dbReference type="Proteomes" id="UP000076722">
    <property type="component" value="Unassembled WGS sequence"/>
</dbReference>
<keyword evidence="16" id="KW-0325">Glycoprotein</keyword>
<dbReference type="OrthoDB" id="58570at2759"/>
<dbReference type="PANTHER" id="PTHR47175">
    <property type="entry name" value="LIPASE ATG15-RELATED"/>
    <property type="match status" value="1"/>
</dbReference>
<protein>
    <recommendedName>
        <fullName evidence="6">triacylglycerol lipase</fullName>
        <ecNumber evidence="6">3.1.1.3</ecNumber>
    </recommendedName>
    <alternativeName>
        <fullName evidence="17">Autophagy-related protein 15</fullName>
    </alternativeName>
</protein>
<feature type="signal peptide" evidence="19">
    <location>
        <begin position="1"/>
        <end position="37"/>
    </location>
</feature>
<evidence type="ECO:0000256" key="15">
    <source>
        <dbReference type="ARBA" id="ARBA00023136"/>
    </source>
</evidence>
<evidence type="ECO:0000256" key="4">
    <source>
        <dbReference type="ARBA" id="ARBA00010701"/>
    </source>
</evidence>
<evidence type="ECO:0000256" key="1">
    <source>
        <dbReference type="ARBA" id="ARBA00001024"/>
    </source>
</evidence>
<evidence type="ECO:0000256" key="10">
    <source>
        <dbReference type="ARBA" id="ARBA00022963"/>
    </source>
</evidence>
<keyword evidence="8" id="KW-0967">Endosome</keyword>
<sequence>MLPLQLAPPSPVLKLKLPHTLILVLLILIFETSLTTASINNENNDNPKLYSNQAQHPFTVPQPHSSSSLNPNDNANAKPLRFRLKHIHATTSDARTILHDVPPAEKLSSSASSFSSFLAPSSPLQTQSQTVYKALTYPSHGSPLESNESPALDWTPHDVPGPNITSRLTVLELAKMAGNAYFKEGERGWYNLPPKGKWNETKFGWVAEDGGFRGHVFVSELEPQGDEDDISEADGATSTNTSVVVISIQGPTSAPFDHFYASTSDLTSNHTSDSFAFNRHTSSSANNIDSNQIHAAPYPPDKLNANLLHSCCCARISGAWRPVCDCYLGPGGGRGDGYRYKCETQCLEDALAPPPPPEDEEKEEAPLFYERGVNLYNNITHLYPNSTIWIIGTPALLSYRSKTNECNKGHSTGGSLASLLGLTFGAPVVAFEAPGEAIAAQRLHLAMPPSTQHITHFYHTADPVPTAQCTGPGSACWIGGFAFETRCHLGKSSIFDTARVLSWRLGLWNHAISALINGVLSREFPKGTWDDDPGDGDKGGELPVARSEDGCNDCSEWEYV</sequence>
<evidence type="ECO:0000256" key="7">
    <source>
        <dbReference type="ARBA" id="ARBA00022692"/>
    </source>
</evidence>